<comment type="caution">
    <text evidence="1">The sequence shown here is derived from an EMBL/GenBank/DDBJ whole genome shotgun (WGS) entry which is preliminary data.</text>
</comment>
<evidence type="ECO:0000313" key="1">
    <source>
        <dbReference type="EMBL" id="KAJ1097968.1"/>
    </source>
</evidence>
<organism evidence="1 2">
    <name type="scientific">Pleurodeles waltl</name>
    <name type="common">Iberian ribbed newt</name>
    <dbReference type="NCBI Taxonomy" id="8319"/>
    <lineage>
        <taxon>Eukaryota</taxon>
        <taxon>Metazoa</taxon>
        <taxon>Chordata</taxon>
        <taxon>Craniata</taxon>
        <taxon>Vertebrata</taxon>
        <taxon>Euteleostomi</taxon>
        <taxon>Amphibia</taxon>
        <taxon>Batrachia</taxon>
        <taxon>Caudata</taxon>
        <taxon>Salamandroidea</taxon>
        <taxon>Salamandridae</taxon>
        <taxon>Pleurodelinae</taxon>
        <taxon>Pleurodeles</taxon>
    </lineage>
</organism>
<gene>
    <name evidence="1" type="ORF">NDU88_003084</name>
</gene>
<evidence type="ECO:0000313" key="2">
    <source>
        <dbReference type="Proteomes" id="UP001066276"/>
    </source>
</evidence>
<protein>
    <submittedName>
        <fullName evidence="1">Uncharacterized protein</fullName>
    </submittedName>
</protein>
<accession>A0AAV7M7T1</accession>
<reference evidence="1" key="1">
    <citation type="journal article" date="2022" name="bioRxiv">
        <title>Sequencing and chromosome-scale assembly of the giantPleurodeles waltlgenome.</title>
        <authorList>
            <person name="Brown T."/>
            <person name="Elewa A."/>
            <person name="Iarovenko S."/>
            <person name="Subramanian E."/>
            <person name="Araus A.J."/>
            <person name="Petzold A."/>
            <person name="Susuki M."/>
            <person name="Suzuki K.-i.T."/>
            <person name="Hayashi T."/>
            <person name="Toyoda A."/>
            <person name="Oliveira C."/>
            <person name="Osipova E."/>
            <person name="Leigh N.D."/>
            <person name="Simon A."/>
            <person name="Yun M.H."/>
        </authorList>
    </citation>
    <scope>NUCLEOTIDE SEQUENCE</scope>
    <source>
        <strain evidence="1">20211129_DDA</strain>
        <tissue evidence="1">Liver</tissue>
    </source>
</reference>
<dbReference type="Proteomes" id="UP001066276">
    <property type="component" value="Chromosome 10"/>
</dbReference>
<dbReference type="AlphaFoldDB" id="A0AAV7M7T1"/>
<name>A0AAV7M7T1_PLEWA</name>
<proteinExistence type="predicted"/>
<dbReference type="EMBL" id="JANPWB010000014">
    <property type="protein sequence ID" value="KAJ1097968.1"/>
    <property type="molecule type" value="Genomic_DNA"/>
</dbReference>
<keyword evidence="2" id="KW-1185">Reference proteome</keyword>
<sequence length="182" mass="19560">MIHLALRSGVACLKTREQAGMAAEVLRRRNVLEDPATSQSTDSFLHLPGLEEKTMDYEEGGDVEESEIVDNVDVNLGNIGSGSLTNGGGGWILQQELSKKVQHVGKGGREEMKCESVHIPRGEKKGTSDEGSTIIRFVSVAIGNILVKKSAFGVNSMGGKDICIQEDVEGDKHTLGLGRKLE</sequence>